<protein>
    <submittedName>
        <fullName evidence="2">Uncharacterized protein</fullName>
    </submittedName>
</protein>
<feature type="signal peptide" evidence="1">
    <location>
        <begin position="1"/>
        <end position="20"/>
    </location>
</feature>
<dbReference type="AlphaFoldDB" id="A0A2J6PFW5"/>
<reference evidence="2 3" key="1">
    <citation type="submission" date="2016-05" db="EMBL/GenBank/DDBJ databases">
        <title>A degradative enzymes factory behind the ericoid mycorrhizal symbiosis.</title>
        <authorList>
            <consortium name="DOE Joint Genome Institute"/>
            <person name="Martino E."/>
            <person name="Morin E."/>
            <person name="Grelet G."/>
            <person name="Kuo A."/>
            <person name="Kohler A."/>
            <person name="Daghino S."/>
            <person name="Barry K."/>
            <person name="Choi C."/>
            <person name="Cichocki N."/>
            <person name="Clum A."/>
            <person name="Copeland A."/>
            <person name="Hainaut M."/>
            <person name="Haridas S."/>
            <person name="Labutti K."/>
            <person name="Lindquist E."/>
            <person name="Lipzen A."/>
            <person name="Khouja H.-R."/>
            <person name="Murat C."/>
            <person name="Ohm R."/>
            <person name="Olson A."/>
            <person name="Spatafora J."/>
            <person name="Veneault-Fourrey C."/>
            <person name="Henrissat B."/>
            <person name="Grigoriev I."/>
            <person name="Martin F."/>
            <person name="Perotto S."/>
        </authorList>
    </citation>
    <scope>NUCLEOTIDE SEQUENCE [LARGE SCALE GENOMIC DNA]</scope>
    <source>
        <strain evidence="2 3">UAMH 7357</strain>
    </source>
</reference>
<organism evidence="2 3">
    <name type="scientific">Hyaloscypha hepaticicola</name>
    <dbReference type="NCBI Taxonomy" id="2082293"/>
    <lineage>
        <taxon>Eukaryota</taxon>
        <taxon>Fungi</taxon>
        <taxon>Dikarya</taxon>
        <taxon>Ascomycota</taxon>
        <taxon>Pezizomycotina</taxon>
        <taxon>Leotiomycetes</taxon>
        <taxon>Helotiales</taxon>
        <taxon>Hyaloscyphaceae</taxon>
        <taxon>Hyaloscypha</taxon>
    </lineage>
</organism>
<keyword evidence="1" id="KW-0732">Signal</keyword>
<dbReference type="EMBL" id="KZ613539">
    <property type="protein sequence ID" value="PMD12914.1"/>
    <property type="molecule type" value="Genomic_DNA"/>
</dbReference>
<dbReference type="Proteomes" id="UP000235672">
    <property type="component" value="Unassembled WGS sequence"/>
</dbReference>
<accession>A0A2J6PFW5</accession>
<keyword evidence="3" id="KW-1185">Reference proteome</keyword>
<name>A0A2J6PFW5_9HELO</name>
<gene>
    <name evidence="2" type="ORF">NA56DRAFT_712574</name>
</gene>
<sequence length="185" mass="21289">MNQMMTGSILFLLDASVLLSLNIRNTIQTFPVLIRRFHTTSKIDFIPISFFPTLLRPSDPLYWRSALSPHYRHPHDFLDQRSNGLRSLAIYQPHEVVIESSKLMGNGFVDTKIRIPRQQAQSMLHLEFRAFYGHKKTRALNGNLALACIFKPAPSFHSYPSLKRACSTWPWYSNGERAEIAASQR</sequence>
<proteinExistence type="predicted"/>
<evidence type="ECO:0000313" key="3">
    <source>
        <dbReference type="Proteomes" id="UP000235672"/>
    </source>
</evidence>
<feature type="chain" id="PRO_5014433232" evidence="1">
    <location>
        <begin position="21"/>
        <end position="185"/>
    </location>
</feature>
<evidence type="ECO:0000256" key="1">
    <source>
        <dbReference type="SAM" id="SignalP"/>
    </source>
</evidence>
<evidence type="ECO:0000313" key="2">
    <source>
        <dbReference type="EMBL" id="PMD12914.1"/>
    </source>
</evidence>